<keyword evidence="2" id="KW-1185">Reference proteome</keyword>
<dbReference type="RefSeq" id="WP_282300857.1">
    <property type="nucleotide sequence ID" value="NZ_CP124616.1"/>
</dbReference>
<gene>
    <name evidence="1" type="ORF">QF118_01435</name>
</gene>
<evidence type="ECO:0000313" key="2">
    <source>
        <dbReference type="Proteomes" id="UP001241605"/>
    </source>
</evidence>
<sequence>MKPQSRFIKSIIATSKQQQPAMPWHRGATRAAFVAGRKQAAPQARRA</sequence>
<evidence type="ECO:0000313" key="1">
    <source>
        <dbReference type="EMBL" id="WGW04226.1"/>
    </source>
</evidence>
<organism evidence="1 2">
    <name type="scientific">Tropicibacter oceani</name>
    <dbReference type="NCBI Taxonomy" id="3058420"/>
    <lineage>
        <taxon>Bacteria</taxon>
        <taxon>Pseudomonadati</taxon>
        <taxon>Pseudomonadota</taxon>
        <taxon>Alphaproteobacteria</taxon>
        <taxon>Rhodobacterales</taxon>
        <taxon>Roseobacteraceae</taxon>
        <taxon>Tropicibacter</taxon>
    </lineage>
</organism>
<name>A0ABY8QHU2_9RHOB</name>
<proteinExistence type="predicted"/>
<dbReference type="Proteomes" id="UP001241605">
    <property type="component" value="Chromosome"/>
</dbReference>
<dbReference type="EMBL" id="CP124616">
    <property type="protein sequence ID" value="WGW04226.1"/>
    <property type="molecule type" value="Genomic_DNA"/>
</dbReference>
<reference evidence="1 2" key="1">
    <citation type="submission" date="2023-05" db="EMBL/GenBank/DDBJ databases">
        <title>YMD87, complete Genome.</title>
        <authorList>
            <person name="Zhang J."/>
            <person name="Xu X."/>
        </authorList>
    </citation>
    <scope>NUCLEOTIDE SEQUENCE [LARGE SCALE GENOMIC DNA]</scope>
    <source>
        <strain evidence="1 2">YMD87</strain>
    </source>
</reference>
<protein>
    <submittedName>
        <fullName evidence="1">Uncharacterized protein</fullName>
    </submittedName>
</protein>
<accession>A0ABY8QHU2</accession>